<keyword evidence="1" id="KW-0131">Cell cycle</keyword>
<organism evidence="1 2">
    <name type="scientific">[Candida] jaroonii</name>
    <dbReference type="NCBI Taxonomy" id="467808"/>
    <lineage>
        <taxon>Eukaryota</taxon>
        <taxon>Fungi</taxon>
        <taxon>Dikarya</taxon>
        <taxon>Ascomycota</taxon>
        <taxon>Saccharomycotina</taxon>
        <taxon>Pichiomycetes</taxon>
        <taxon>Debaryomycetaceae</taxon>
        <taxon>Yamadazyma</taxon>
    </lineage>
</organism>
<dbReference type="EMBL" id="CALSDN010000006">
    <property type="protein sequence ID" value="CAH6721577.1"/>
    <property type="molecule type" value="Genomic_DNA"/>
</dbReference>
<keyword evidence="2" id="KW-1185">Reference proteome</keyword>
<protein>
    <submittedName>
        <fullName evidence="1">Cell division control protein 6</fullName>
    </submittedName>
</protein>
<reference evidence="1" key="1">
    <citation type="submission" date="2022-06" db="EMBL/GenBank/DDBJ databases">
        <authorList>
            <person name="Legras J.-L."/>
            <person name="Devillers H."/>
            <person name="Grondin C."/>
        </authorList>
    </citation>
    <scope>NUCLEOTIDE SEQUENCE</scope>
    <source>
        <strain evidence="1">CLIB 1444</strain>
    </source>
</reference>
<dbReference type="Proteomes" id="UP001152531">
    <property type="component" value="Unassembled WGS sequence"/>
</dbReference>
<evidence type="ECO:0000313" key="2">
    <source>
        <dbReference type="Proteomes" id="UP001152531"/>
    </source>
</evidence>
<gene>
    <name evidence="1" type="ORF">CLIB1444_06S05358</name>
</gene>
<keyword evidence="1" id="KW-0132">Cell division</keyword>
<proteinExistence type="predicted"/>
<name>A0ACA9Y9S3_9ASCO</name>
<comment type="caution">
    <text evidence="1">The sequence shown here is derived from an EMBL/GenBank/DDBJ whole genome shotgun (WGS) entry which is preliminary data.</text>
</comment>
<sequence length="439" mass="49770">MMRTAFEDMNNKRRLTPPSTPTKRRKFVDIDLGERGKKFDIRQDTITPPTTPTKPKSNVYTKAKALFQRGSSSDVLVGREDERDEINEFIQHTVGFNYSDSLYISGPPGCGKTAQLDASLKEYDCKRGQMTIKDNKCKVVKINCMSLVNSNEIFNVIVTSAGQKGSLIDILKTENTFKSLMIILDEIDCLEDGILLELFSLSNKKNHLDHKTKLIMVGISNAIDLTTKVLPLVSRTNVQPKLLNFKPYNFDKIQKIIIFKLKSLIESNKENTSENFIPIVNASAILLCCKKVSSVTGDLRRSFDLIIRSIEMLEKQMSSEDLGHYDFLTAPRVQINHMASVCNLNNGSILSKLNHLQKKVIVHLFNFQKSSTKVGSVNNFFDYYTQNNHIKMKKSDFLEILGTLDSMGVVNLGKDISIKTDYMEFKNSIKNENIVRELI</sequence>
<evidence type="ECO:0000313" key="1">
    <source>
        <dbReference type="EMBL" id="CAH6721577.1"/>
    </source>
</evidence>
<accession>A0ACA9Y9S3</accession>